<dbReference type="GO" id="GO:0016829">
    <property type="term" value="F:lyase activity"/>
    <property type="evidence" value="ECO:0007669"/>
    <property type="project" value="UniProtKB-KW"/>
</dbReference>
<gene>
    <name evidence="5" type="ORF">JIN83_11425</name>
</gene>
<keyword evidence="2 5" id="KW-0456">Lyase</keyword>
<dbReference type="Gene3D" id="1.50.10.100">
    <property type="entry name" value="Chondroitin AC/alginate lyase"/>
    <property type="match status" value="1"/>
</dbReference>
<dbReference type="Proteomes" id="UP000634206">
    <property type="component" value="Unassembled WGS sequence"/>
</dbReference>
<reference evidence="5" key="1">
    <citation type="submission" date="2021-01" db="EMBL/GenBank/DDBJ databases">
        <title>Modified the classification status of verrucomicrobia.</title>
        <authorList>
            <person name="Feng X."/>
        </authorList>
    </citation>
    <scope>NUCLEOTIDE SEQUENCE</scope>
    <source>
        <strain evidence="5">5K15</strain>
    </source>
</reference>
<evidence type="ECO:0000256" key="3">
    <source>
        <dbReference type="SAM" id="MobiDB-lite"/>
    </source>
</evidence>
<proteinExistence type="predicted"/>
<feature type="domain" description="Alginate lyase" evidence="4">
    <location>
        <begin position="66"/>
        <end position="295"/>
    </location>
</feature>
<dbReference type="AlphaFoldDB" id="A0AAE2SBT8"/>
<dbReference type="SUPFAM" id="SSF48230">
    <property type="entry name" value="Chondroitin AC/alginate lyase"/>
    <property type="match status" value="1"/>
</dbReference>
<comment type="caution">
    <text evidence="5">The sequence shown here is derived from an EMBL/GenBank/DDBJ whole genome shotgun (WGS) entry which is preliminary data.</text>
</comment>
<accession>A0AAE2SBT8</accession>
<evidence type="ECO:0000256" key="1">
    <source>
        <dbReference type="ARBA" id="ARBA00022729"/>
    </source>
</evidence>
<evidence type="ECO:0000259" key="4">
    <source>
        <dbReference type="Pfam" id="PF05426"/>
    </source>
</evidence>
<dbReference type="GO" id="GO:0042597">
    <property type="term" value="C:periplasmic space"/>
    <property type="evidence" value="ECO:0007669"/>
    <property type="project" value="InterPro"/>
</dbReference>
<protein>
    <submittedName>
        <fullName evidence="5">Alginate lyase family protein</fullName>
    </submittedName>
</protein>
<evidence type="ECO:0000313" key="5">
    <source>
        <dbReference type="EMBL" id="MBK1855573.1"/>
    </source>
</evidence>
<evidence type="ECO:0000256" key="2">
    <source>
        <dbReference type="ARBA" id="ARBA00023239"/>
    </source>
</evidence>
<organism evidence="5 6">
    <name type="scientific">Oceaniferula flava</name>
    <dbReference type="NCBI Taxonomy" id="2800421"/>
    <lineage>
        <taxon>Bacteria</taxon>
        <taxon>Pseudomonadati</taxon>
        <taxon>Verrucomicrobiota</taxon>
        <taxon>Verrucomicrobiia</taxon>
        <taxon>Verrucomicrobiales</taxon>
        <taxon>Verrucomicrobiaceae</taxon>
        <taxon>Oceaniferula</taxon>
    </lineage>
</organism>
<dbReference type="EMBL" id="JAENIG010000007">
    <property type="protein sequence ID" value="MBK1855573.1"/>
    <property type="molecule type" value="Genomic_DNA"/>
</dbReference>
<evidence type="ECO:0000313" key="6">
    <source>
        <dbReference type="Proteomes" id="UP000634206"/>
    </source>
</evidence>
<feature type="region of interest" description="Disordered" evidence="3">
    <location>
        <begin position="70"/>
        <end position="94"/>
    </location>
</feature>
<keyword evidence="1" id="KW-0732">Signal</keyword>
<dbReference type="RefSeq" id="WP_309490186.1">
    <property type="nucleotide sequence ID" value="NZ_JAENIG010000007.1"/>
</dbReference>
<dbReference type="InterPro" id="IPR008397">
    <property type="entry name" value="Alginate_lyase_dom"/>
</dbReference>
<sequence>MTTTPSRRFFLFPFLLVLTVLAFSHALRAEFVHPGIAHSQQSIHFAKQKVAEGEQPWSDAWKRLKQSRQASLDWKPSPHARVERGPSNNPDIGSSDFTQDSIVAYTHAICWNINGDEAHAKKAAEILDAWSSTLKSVGNHDARLLIGMDGYHYCIAAELLKHTWNGWPAEKQQAFSTMLRRVFYPVIKDFYPSANGNWDASMLQAMAAMGVFLDDQAMFDRATTYFLKGKGNGAIGMYFKPSGQCQETGRDQGHTQMGLEYLANTCETAWIQGVDLYQALDNRLLKGFEYTAKYNLGHDVPYVPYKSFEGRYHYKKLSDKARGRLRPMYERVYNHYHNRKGLNAPFTKQAALKSREGGNERRGRKGRVRRGAAMDTLMYADQPARFPEAK</sequence>
<keyword evidence="6" id="KW-1185">Reference proteome</keyword>
<name>A0AAE2SBT8_9BACT</name>
<dbReference type="InterPro" id="IPR008929">
    <property type="entry name" value="Chondroitin_lyas"/>
</dbReference>
<dbReference type="Pfam" id="PF05426">
    <property type="entry name" value="Alginate_lyase"/>
    <property type="match status" value="1"/>
</dbReference>